<protein>
    <submittedName>
        <fullName evidence="1">Histidine protein methyltransferase 1 isoform X1</fullName>
    </submittedName>
</protein>
<gene>
    <name evidence="1" type="ORF">V1477_019514</name>
</gene>
<reference evidence="1 2" key="1">
    <citation type="journal article" date="2024" name="Ann. Entomol. Soc. Am.">
        <title>Genomic analyses of the southern and eastern yellowjacket wasps (Hymenoptera: Vespidae) reveal evolutionary signatures of social life.</title>
        <authorList>
            <person name="Catto M.A."/>
            <person name="Caine P.B."/>
            <person name="Orr S.E."/>
            <person name="Hunt B.G."/>
            <person name="Goodisman M.A.D."/>
        </authorList>
    </citation>
    <scope>NUCLEOTIDE SEQUENCE [LARGE SCALE GENOMIC DNA]</scope>
    <source>
        <strain evidence="1">232</strain>
        <tissue evidence="1">Head and thorax</tissue>
    </source>
</reference>
<dbReference type="GO" id="GO:0008168">
    <property type="term" value="F:methyltransferase activity"/>
    <property type="evidence" value="ECO:0007669"/>
    <property type="project" value="UniProtKB-KW"/>
</dbReference>
<dbReference type="Proteomes" id="UP001607303">
    <property type="component" value="Unassembled WGS sequence"/>
</dbReference>
<proteinExistence type="predicted"/>
<dbReference type="AlphaFoldDB" id="A0ABD2AQM0"/>
<dbReference type="GO" id="GO:0032259">
    <property type="term" value="P:methylation"/>
    <property type="evidence" value="ECO:0007669"/>
    <property type="project" value="UniProtKB-KW"/>
</dbReference>
<comment type="caution">
    <text evidence="1">The sequence shown here is derived from an EMBL/GenBank/DDBJ whole genome shotgun (WGS) entry which is preliminary data.</text>
</comment>
<evidence type="ECO:0000313" key="1">
    <source>
        <dbReference type="EMBL" id="KAL2722923.1"/>
    </source>
</evidence>
<organism evidence="1 2">
    <name type="scientific">Vespula maculifrons</name>
    <name type="common">Eastern yellow jacket</name>
    <name type="synonym">Wasp</name>
    <dbReference type="NCBI Taxonomy" id="7453"/>
    <lineage>
        <taxon>Eukaryota</taxon>
        <taxon>Metazoa</taxon>
        <taxon>Ecdysozoa</taxon>
        <taxon>Arthropoda</taxon>
        <taxon>Hexapoda</taxon>
        <taxon>Insecta</taxon>
        <taxon>Pterygota</taxon>
        <taxon>Neoptera</taxon>
        <taxon>Endopterygota</taxon>
        <taxon>Hymenoptera</taxon>
        <taxon>Apocrita</taxon>
        <taxon>Aculeata</taxon>
        <taxon>Vespoidea</taxon>
        <taxon>Vespidae</taxon>
        <taxon>Vespinae</taxon>
        <taxon>Vespula</taxon>
    </lineage>
</organism>
<name>A0ABD2AQM0_VESMC</name>
<dbReference type="EMBL" id="JAYRBN010000115">
    <property type="protein sequence ID" value="KAL2722923.1"/>
    <property type="molecule type" value="Genomic_DNA"/>
</dbReference>
<sequence length="140" mass="16806">MNRSKIKIVFIMEFNRNYKSKEHLVFDEIKFKLTCSDKVLCNLIGNNSVNTIETKSQYSDLIHAKMYIIKAYNIIMILKNYERTYDLAEYIIQKSIEFETNLNVEIGINFIFTSEIIQNYKNHRKLYKVFKKKLKLNNIM</sequence>
<keyword evidence="1" id="KW-0808">Transferase</keyword>
<keyword evidence="1" id="KW-0489">Methyltransferase</keyword>
<accession>A0ABD2AQM0</accession>
<keyword evidence="2" id="KW-1185">Reference proteome</keyword>
<evidence type="ECO:0000313" key="2">
    <source>
        <dbReference type="Proteomes" id="UP001607303"/>
    </source>
</evidence>